<proteinExistence type="predicted"/>
<name>A0ABW1KWX3_9PROT</name>
<dbReference type="SUPFAM" id="SSF102588">
    <property type="entry name" value="LmbE-like"/>
    <property type="match status" value="1"/>
</dbReference>
<sequence>MRSLLIFLGVFLLGACDRHATTNEQATQVDLADSLRGQRLLFLGAHPDDEWVLMPIFAEACLINGATCHFTITTSAELGCMETMGMIDFDACAAIRKQELATSAAIANGSTEFLGWQDLFYAHDGEGLRRNLVRWEEMNGGREALVEQVVDLLQRNKPEVVFGIDPRHGSTCNPNHRATSLLLVEAVNRLPVEDRPRVLFENTYTVFERMTPDMAEAVDHGAMFPWPDRNDPDIFFDATRILPNGKRAIDYQLDALRAHPSQFPGFPDDASINADPEQLLIPLVDLADIDPTEELCTPLGLSEYKTLDKTLTFVGRKYAEIAEKTNEPHAFRLTHDGEVVGEYGSLTSWPHSLQSDFPEKGVSLIVAAATAAEAEAVQSKYLQYVMRFIEAPA</sequence>
<evidence type="ECO:0000313" key="1">
    <source>
        <dbReference type="EMBL" id="MFC6034522.1"/>
    </source>
</evidence>
<keyword evidence="1" id="KW-0378">Hydrolase</keyword>
<dbReference type="Pfam" id="PF02585">
    <property type="entry name" value="PIG-L"/>
    <property type="match status" value="1"/>
</dbReference>
<comment type="caution">
    <text evidence="1">The sequence shown here is derived from an EMBL/GenBank/DDBJ whole genome shotgun (WGS) entry which is preliminary data.</text>
</comment>
<dbReference type="EC" id="3.5.1.-" evidence="1"/>
<dbReference type="EMBL" id="JBHPON010000001">
    <property type="protein sequence ID" value="MFC6034522.1"/>
    <property type="molecule type" value="Genomic_DNA"/>
</dbReference>
<organism evidence="1 2">
    <name type="scientific">Hyphococcus aureus</name>
    <dbReference type="NCBI Taxonomy" id="2666033"/>
    <lineage>
        <taxon>Bacteria</taxon>
        <taxon>Pseudomonadati</taxon>
        <taxon>Pseudomonadota</taxon>
        <taxon>Alphaproteobacteria</taxon>
        <taxon>Parvularculales</taxon>
        <taxon>Parvularculaceae</taxon>
        <taxon>Hyphococcus</taxon>
    </lineage>
</organism>
<protein>
    <submittedName>
        <fullName evidence="1">PIG-L deacetylase family protein</fullName>
        <ecNumber evidence="1">3.5.1.-</ecNumber>
    </submittedName>
</protein>
<dbReference type="Proteomes" id="UP001596116">
    <property type="component" value="Unassembled WGS sequence"/>
</dbReference>
<reference evidence="1 2" key="1">
    <citation type="submission" date="2024-09" db="EMBL/GenBank/DDBJ databases">
        <authorList>
            <person name="Zhang Z.-H."/>
        </authorList>
    </citation>
    <scope>NUCLEOTIDE SEQUENCE [LARGE SCALE GENOMIC DNA]</scope>
    <source>
        <strain evidence="1 2">HHTR114</strain>
    </source>
</reference>
<accession>A0ABW1KWX3</accession>
<gene>
    <name evidence="1" type="ORF">ACFMB1_03140</name>
</gene>
<dbReference type="InterPro" id="IPR003737">
    <property type="entry name" value="GlcNAc_PI_deacetylase-related"/>
</dbReference>
<dbReference type="GO" id="GO:0016787">
    <property type="term" value="F:hydrolase activity"/>
    <property type="evidence" value="ECO:0007669"/>
    <property type="project" value="UniProtKB-KW"/>
</dbReference>
<dbReference type="RefSeq" id="WP_379880153.1">
    <property type="nucleotide sequence ID" value="NZ_JBHPON010000001.1"/>
</dbReference>
<dbReference type="Gene3D" id="3.40.50.10320">
    <property type="entry name" value="LmbE-like"/>
    <property type="match status" value="1"/>
</dbReference>
<evidence type="ECO:0000313" key="2">
    <source>
        <dbReference type="Proteomes" id="UP001596116"/>
    </source>
</evidence>
<dbReference type="PROSITE" id="PS51257">
    <property type="entry name" value="PROKAR_LIPOPROTEIN"/>
    <property type="match status" value="1"/>
</dbReference>
<keyword evidence="2" id="KW-1185">Reference proteome</keyword>
<dbReference type="InterPro" id="IPR024078">
    <property type="entry name" value="LmbE-like_dom_sf"/>
</dbReference>